<dbReference type="EMBL" id="KN822249">
    <property type="protein sequence ID" value="KIM51595.1"/>
    <property type="molecule type" value="Genomic_DNA"/>
</dbReference>
<evidence type="ECO:0000313" key="2">
    <source>
        <dbReference type="Proteomes" id="UP000053989"/>
    </source>
</evidence>
<protein>
    <submittedName>
        <fullName evidence="1">Uncharacterized protein</fullName>
    </submittedName>
</protein>
<organism evidence="1 2">
    <name type="scientific">Scleroderma citrinum Foug A</name>
    <dbReference type="NCBI Taxonomy" id="1036808"/>
    <lineage>
        <taxon>Eukaryota</taxon>
        <taxon>Fungi</taxon>
        <taxon>Dikarya</taxon>
        <taxon>Basidiomycota</taxon>
        <taxon>Agaricomycotina</taxon>
        <taxon>Agaricomycetes</taxon>
        <taxon>Agaricomycetidae</taxon>
        <taxon>Boletales</taxon>
        <taxon>Sclerodermatineae</taxon>
        <taxon>Sclerodermataceae</taxon>
        <taxon>Scleroderma</taxon>
    </lineage>
</organism>
<dbReference type="InParanoid" id="A0A0C3CSQ2"/>
<name>A0A0C3CSQ2_9AGAM</name>
<sequence length="207" mass="23689">MHSTRLKPGLWDSVNLLVSLVGVMPPETSEFVIQSSSRVGSHSRSVAWQVRAASSLMTGLYSRKVTASYQLVTVQTNVDAIALVDSVTNIFSNVATYLLYWYPIQVSQCHKKRWSTPMEYRFTWHKRFCPRWDSKILYKWMPSDPAYSHELDGVEFFEQSKQPPILDVGLSALLRNFDSQSIMNGLLMPFGGDRPRRSRSWCMVVTS</sequence>
<accession>A0A0C3CSQ2</accession>
<proteinExistence type="predicted"/>
<evidence type="ECO:0000313" key="1">
    <source>
        <dbReference type="EMBL" id="KIM51595.1"/>
    </source>
</evidence>
<reference evidence="2" key="2">
    <citation type="submission" date="2015-01" db="EMBL/GenBank/DDBJ databases">
        <title>Evolutionary Origins and Diversification of the Mycorrhizal Mutualists.</title>
        <authorList>
            <consortium name="DOE Joint Genome Institute"/>
            <consortium name="Mycorrhizal Genomics Consortium"/>
            <person name="Kohler A."/>
            <person name="Kuo A."/>
            <person name="Nagy L.G."/>
            <person name="Floudas D."/>
            <person name="Copeland A."/>
            <person name="Barry K.W."/>
            <person name="Cichocki N."/>
            <person name="Veneault-Fourrey C."/>
            <person name="LaButti K."/>
            <person name="Lindquist E.A."/>
            <person name="Lipzen A."/>
            <person name="Lundell T."/>
            <person name="Morin E."/>
            <person name="Murat C."/>
            <person name="Riley R."/>
            <person name="Ohm R."/>
            <person name="Sun H."/>
            <person name="Tunlid A."/>
            <person name="Henrissat B."/>
            <person name="Grigoriev I.V."/>
            <person name="Hibbett D.S."/>
            <person name="Martin F."/>
        </authorList>
    </citation>
    <scope>NUCLEOTIDE SEQUENCE [LARGE SCALE GENOMIC DNA]</scope>
    <source>
        <strain evidence="2">Foug A</strain>
    </source>
</reference>
<dbReference type="AlphaFoldDB" id="A0A0C3CSQ2"/>
<dbReference type="Proteomes" id="UP000053989">
    <property type="component" value="Unassembled WGS sequence"/>
</dbReference>
<dbReference type="HOGENOM" id="CLU_1327077_0_0_1"/>
<keyword evidence="2" id="KW-1185">Reference proteome</keyword>
<gene>
    <name evidence="1" type="ORF">SCLCIDRAFT_623040</name>
</gene>
<reference evidence="1 2" key="1">
    <citation type="submission" date="2014-04" db="EMBL/GenBank/DDBJ databases">
        <authorList>
            <consortium name="DOE Joint Genome Institute"/>
            <person name="Kuo A."/>
            <person name="Kohler A."/>
            <person name="Nagy L.G."/>
            <person name="Floudas D."/>
            <person name="Copeland A."/>
            <person name="Barry K.W."/>
            <person name="Cichocki N."/>
            <person name="Veneault-Fourrey C."/>
            <person name="LaButti K."/>
            <person name="Lindquist E.A."/>
            <person name="Lipzen A."/>
            <person name="Lundell T."/>
            <person name="Morin E."/>
            <person name="Murat C."/>
            <person name="Sun H."/>
            <person name="Tunlid A."/>
            <person name="Henrissat B."/>
            <person name="Grigoriev I.V."/>
            <person name="Hibbett D.S."/>
            <person name="Martin F."/>
            <person name="Nordberg H.P."/>
            <person name="Cantor M.N."/>
            <person name="Hua S.X."/>
        </authorList>
    </citation>
    <scope>NUCLEOTIDE SEQUENCE [LARGE SCALE GENOMIC DNA]</scope>
    <source>
        <strain evidence="1 2">Foug A</strain>
    </source>
</reference>